<organism evidence="3 4">
    <name type="scientific">Altericroceibacterium indicum</name>
    <dbReference type="NCBI Taxonomy" id="374177"/>
    <lineage>
        <taxon>Bacteria</taxon>
        <taxon>Pseudomonadati</taxon>
        <taxon>Pseudomonadota</taxon>
        <taxon>Alphaproteobacteria</taxon>
        <taxon>Sphingomonadales</taxon>
        <taxon>Erythrobacteraceae</taxon>
        <taxon>Altericroceibacterium</taxon>
    </lineage>
</organism>
<dbReference type="SUPFAM" id="SSF48452">
    <property type="entry name" value="TPR-like"/>
    <property type="match status" value="1"/>
</dbReference>
<evidence type="ECO:0000313" key="4">
    <source>
        <dbReference type="Proteomes" id="UP000460561"/>
    </source>
</evidence>
<protein>
    <submittedName>
        <fullName evidence="3">Tetratricopeptide repeat protein</fullName>
    </submittedName>
</protein>
<dbReference type="Pfam" id="PF14559">
    <property type="entry name" value="TPR_19"/>
    <property type="match status" value="1"/>
</dbReference>
<proteinExistence type="predicted"/>
<comment type="caution">
    <text evidence="3">The sequence shown here is derived from an EMBL/GenBank/DDBJ whole genome shotgun (WGS) entry which is preliminary data.</text>
</comment>
<dbReference type="InterPro" id="IPR019734">
    <property type="entry name" value="TPR_rpt"/>
</dbReference>
<keyword evidence="1" id="KW-0808">Transferase</keyword>
<dbReference type="Gene3D" id="1.25.40.10">
    <property type="entry name" value="Tetratricopeptide repeat domain"/>
    <property type="match status" value="1"/>
</dbReference>
<evidence type="ECO:0000313" key="3">
    <source>
        <dbReference type="EMBL" id="MXP25803.1"/>
    </source>
</evidence>
<evidence type="ECO:0000256" key="1">
    <source>
        <dbReference type="ARBA" id="ARBA00022679"/>
    </source>
</evidence>
<dbReference type="PANTHER" id="PTHR12788:SF10">
    <property type="entry name" value="PROTEIN-TYROSINE SULFOTRANSFERASE"/>
    <property type="match status" value="1"/>
</dbReference>
<dbReference type="GO" id="GO:0008476">
    <property type="term" value="F:protein-tyrosine sulfotransferase activity"/>
    <property type="evidence" value="ECO:0007669"/>
    <property type="project" value="InterPro"/>
</dbReference>
<accession>A0A845A965</accession>
<evidence type="ECO:0000256" key="2">
    <source>
        <dbReference type="PROSITE-ProRule" id="PRU00339"/>
    </source>
</evidence>
<dbReference type="Pfam" id="PF13469">
    <property type="entry name" value="Sulfotransfer_3"/>
    <property type="match status" value="1"/>
</dbReference>
<keyword evidence="2" id="KW-0802">TPR repeat</keyword>
<dbReference type="Gene3D" id="3.40.50.300">
    <property type="entry name" value="P-loop containing nucleotide triphosphate hydrolases"/>
    <property type="match status" value="1"/>
</dbReference>
<dbReference type="AlphaFoldDB" id="A0A845A965"/>
<name>A0A845A965_9SPHN</name>
<keyword evidence="4" id="KW-1185">Reference proteome</keyword>
<dbReference type="Proteomes" id="UP000460561">
    <property type="component" value="Unassembled WGS sequence"/>
</dbReference>
<dbReference type="RefSeq" id="WP_160738991.1">
    <property type="nucleotide sequence ID" value="NZ_WTYQ01000002.1"/>
</dbReference>
<dbReference type="Pfam" id="PF13432">
    <property type="entry name" value="TPR_16"/>
    <property type="match status" value="1"/>
</dbReference>
<dbReference type="PROSITE" id="PS50005">
    <property type="entry name" value="TPR"/>
    <property type="match status" value="1"/>
</dbReference>
<dbReference type="InterPro" id="IPR011990">
    <property type="entry name" value="TPR-like_helical_dom_sf"/>
</dbReference>
<dbReference type="OrthoDB" id="9800698at2"/>
<feature type="repeat" description="TPR" evidence="2">
    <location>
        <begin position="113"/>
        <end position="146"/>
    </location>
</feature>
<sequence>MKQTSPPLQTSLNSLETQARSALKRGDPGAAASAAKALVLEDTSQPAGYFLLGIAAAETGQVAKAIPLIQAAVDRGPVAEHVAQLARLLSLLRRDGEAAETARKALALNPDDARTLDTIGCVLARLGDHEGSIEPFRKAVSSEPDNGDYRYNFAAACGFTGRVEEARSAYEHVLAADHGNARAHYALAILSRQTAKNNHVTRLKTALLHAGNSDDALRIHYALAKELEDLGDSEAFTHLSAANDAHKRSIGYSFAQDEAIFDAIEALFADPAQSVASSSKTPDDAPIFIVGMPRTGTTLVDRIISSHSDVGSAGELQAMPIAVKRLAGTPSRTVLDPETIATSHGIDPAHLGAAYIAQASHHRPAGKPRFTDKLPANFLYIGHIARALPNARIVCLRRNPMDTVWSNYKNLFASQSAYYAYSYDLMDTARYYARFNRLMAMWRQLFPGRVLELSYEELVADQEAQTRRLLDHCGLEWDAACLSFHQNSAAVATPSAAQVRRPLNSDAIGKWRVHAQHLEPVHAWFEAENIALD</sequence>
<dbReference type="SUPFAM" id="SSF52540">
    <property type="entry name" value="P-loop containing nucleoside triphosphate hydrolases"/>
    <property type="match status" value="1"/>
</dbReference>
<gene>
    <name evidence="3" type="ORF">GRI39_07080</name>
</gene>
<dbReference type="SMART" id="SM00028">
    <property type="entry name" value="TPR"/>
    <property type="match status" value="3"/>
</dbReference>
<dbReference type="EMBL" id="WTYQ01000002">
    <property type="protein sequence ID" value="MXP25803.1"/>
    <property type="molecule type" value="Genomic_DNA"/>
</dbReference>
<dbReference type="InterPro" id="IPR026634">
    <property type="entry name" value="TPST-like"/>
</dbReference>
<dbReference type="InterPro" id="IPR027417">
    <property type="entry name" value="P-loop_NTPase"/>
</dbReference>
<dbReference type="PANTHER" id="PTHR12788">
    <property type="entry name" value="PROTEIN-TYROSINE SULFOTRANSFERASE 2"/>
    <property type="match status" value="1"/>
</dbReference>
<reference evidence="3 4" key="1">
    <citation type="submission" date="2019-12" db="EMBL/GenBank/DDBJ databases">
        <title>Genomic-based taxomic classification of the family Erythrobacteraceae.</title>
        <authorList>
            <person name="Xu L."/>
        </authorList>
    </citation>
    <scope>NUCLEOTIDE SEQUENCE [LARGE SCALE GENOMIC DNA]</scope>
    <source>
        <strain evidence="3 4">DSM 18604</strain>
    </source>
</reference>